<protein>
    <recommendedName>
        <fullName evidence="12">Xaa-Pro aminopeptidase 1</fullName>
    </recommendedName>
</protein>
<evidence type="ECO:0000256" key="1">
    <source>
        <dbReference type="ARBA" id="ARBA00001936"/>
    </source>
</evidence>
<comment type="cofactor">
    <cofactor evidence="1">
        <name>Mn(2+)</name>
        <dbReference type="ChEBI" id="CHEBI:29035"/>
    </cofactor>
</comment>
<keyword evidence="4" id="KW-0378">Hydrolase</keyword>
<evidence type="ECO:0000256" key="2">
    <source>
        <dbReference type="ARBA" id="ARBA00008766"/>
    </source>
</evidence>
<dbReference type="GO" id="GO:0070006">
    <property type="term" value="F:metalloaminopeptidase activity"/>
    <property type="evidence" value="ECO:0007669"/>
    <property type="project" value="InterPro"/>
</dbReference>
<evidence type="ECO:0000259" key="7">
    <source>
        <dbReference type="Pfam" id="PF00557"/>
    </source>
</evidence>
<dbReference type="SUPFAM" id="SSF55920">
    <property type="entry name" value="Creatinase/aminopeptidase"/>
    <property type="match status" value="1"/>
</dbReference>
<comment type="similarity">
    <text evidence="2 6">Belongs to the peptidase M24B family.</text>
</comment>
<gene>
    <name evidence="10" type="ORF">Zmor_022085</name>
</gene>
<keyword evidence="11" id="KW-1185">Reference proteome</keyword>
<dbReference type="GO" id="GO:0046872">
    <property type="term" value="F:metal ion binding"/>
    <property type="evidence" value="ECO:0007669"/>
    <property type="project" value="UniProtKB-KW"/>
</dbReference>
<dbReference type="AlphaFoldDB" id="A0AA38HJS5"/>
<keyword evidence="5" id="KW-0464">Manganese</keyword>
<dbReference type="InterPro" id="IPR000587">
    <property type="entry name" value="Creatinase_N"/>
</dbReference>
<dbReference type="InterPro" id="IPR050422">
    <property type="entry name" value="X-Pro_aminopeptidase_P"/>
</dbReference>
<dbReference type="PANTHER" id="PTHR43763">
    <property type="entry name" value="XAA-PRO AMINOPEPTIDASE 1"/>
    <property type="match status" value="1"/>
</dbReference>
<dbReference type="FunFam" id="3.90.230.10:FF:000007">
    <property type="entry name" value="Xaa-Pro aminopeptidase P"/>
    <property type="match status" value="1"/>
</dbReference>
<sequence>MENSIKLRKLRELLAKNDISAYIVGHEDPHQSEYTASYYKRLEFISGFTGSWGSVIVTTKEAALWTDGRYFTQASKQLTDDWILMKMDLEDTPSPEDWLVKILPKFRKVGVDPFSIRYKNFEVLRKSLRRDSLELVPIDQNLVDVIWEETGTRPDLPKEKIFVHPICYSGMEISQKLFCVREKIRKLRRECLILSELDQIAWLFNLRGKDIPFNPVFIAYAIVTLNEVFLFIDNVKLDEQNQILLAVTPVESLKAVKNETEVKGMKACHIRDGAALCLFYWWLEKQIEEGKEVSECYAADELERLQRKQTDFVSLSFTTISASGPNAAIIHYSPGRETCSIIGKNTLYLCDSGAHYRDGTTDVTRTVHFGEPTAHQKLCYTNVLRGQMNLSTTVFPENLAGSNLDAFARTHLWKLGLDYRHGTGHGVGSFLNVHEGPIGITLRAGKENSPLEEGNILSNEPGYYEEGNFGIRLENLMVVVRATTPFSFENKKFLTFETITKVPYDRKLIDITILTDEEIHHVDAYHQRVWESVSPLLKAQGEDDACAWLYQATRPLRDYNKVY</sequence>
<organism evidence="10 11">
    <name type="scientific">Zophobas morio</name>
    <dbReference type="NCBI Taxonomy" id="2755281"/>
    <lineage>
        <taxon>Eukaryota</taxon>
        <taxon>Metazoa</taxon>
        <taxon>Ecdysozoa</taxon>
        <taxon>Arthropoda</taxon>
        <taxon>Hexapoda</taxon>
        <taxon>Insecta</taxon>
        <taxon>Pterygota</taxon>
        <taxon>Neoptera</taxon>
        <taxon>Endopterygota</taxon>
        <taxon>Coleoptera</taxon>
        <taxon>Polyphaga</taxon>
        <taxon>Cucujiformia</taxon>
        <taxon>Tenebrionidae</taxon>
        <taxon>Zophobas</taxon>
    </lineage>
</organism>
<evidence type="ECO:0000256" key="5">
    <source>
        <dbReference type="ARBA" id="ARBA00023211"/>
    </source>
</evidence>
<dbReference type="CDD" id="cd01085">
    <property type="entry name" value="APP"/>
    <property type="match status" value="1"/>
</dbReference>
<name>A0AA38HJS5_9CUCU</name>
<evidence type="ECO:0000256" key="6">
    <source>
        <dbReference type="RuleBase" id="RU000590"/>
    </source>
</evidence>
<dbReference type="SUPFAM" id="SSF53092">
    <property type="entry name" value="Creatinase/prolidase N-terminal domain"/>
    <property type="match status" value="1"/>
</dbReference>
<dbReference type="EMBL" id="JALNTZ010000637">
    <property type="protein sequence ID" value="KAJ3632117.1"/>
    <property type="molecule type" value="Genomic_DNA"/>
</dbReference>
<dbReference type="PROSITE" id="PS00491">
    <property type="entry name" value="PROLINE_PEPTIDASE"/>
    <property type="match status" value="1"/>
</dbReference>
<evidence type="ECO:0000313" key="10">
    <source>
        <dbReference type="EMBL" id="KAJ3632117.1"/>
    </source>
</evidence>
<dbReference type="FunFam" id="3.40.350.10:FF:000003">
    <property type="entry name" value="Xaa-pro aminopeptidase P"/>
    <property type="match status" value="1"/>
</dbReference>
<evidence type="ECO:0000259" key="9">
    <source>
        <dbReference type="Pfam" id="PF16188"/>
    </source>
</evidence>
<proteinExistence type="inferred from homology"/>
<evidence type="ECO:0000313" key="11">
    <source>
        <dbReference type="Proteomes" id="UP001168821"/>
    </source>
</evidence>
<dbReference type="PANTHER" id="PTHR43763:SF6">
    <property type="entry name" value="XAA-PRO AMINOPEPTIDASE 1"/>
    <property type="match status" value="1"/>
</dbReference>
<dbReference type="InterPro" id="IPR000994">
    <property type="entry name" value="Pept_M24"/>
</dbReference>
<dbReference type="InterPro" id="IPR001131">
    <property type="entry name" value="Peptidase_M24B_aminopep-P_CS"/>
</dbReference>
<feature type="domain" description="Peptidase M24" evidence="7">
    <location>
        <begin position="264"/>
        <end position="479"/>
    </location>
</feature>
<comment type="caution">
    <text evidence="10">The sequence shown here is derived from an EMBL/GenBank/DDBJ whole genome shotgun (WGS) entry which is preliminary data.</text>
</comment>
<dbReference type="Pfam" id="PF16189">
    <property type="entry name" value="Creatinase_N_2"/>
    <property type="match status" value="1"/>
</dbReference>
<evidence type="ECO:0008006" key="12">
    <source>
        <dbReference type="Google" id="ProtNLM"/>
    </source>
</evidence>
<dbReference type="Gene3D" id="3.90.230.10">
    <property type="entry name" value="Creatinase/methionine aminopeptidase superfamily"/>
    <property type="match status" value="1"/>
</dbReference>
<keyword evidence="3 6" id="KW-0479">Metal-binding</keyword>
<dbReference type="Pfam" id="PF00557">
    <property type="entry name" value="Peptidase_M24"/>
    <property type="match status" value="1"/>
</dbReference>
<dbReference type="GO" id="GO:0005737">
    <property type="term" value="C:cytoplasm"/>
    <property type="evidence" value="ECO:0007669"/>
    <property type="project" value="UniProtKB-ARBA"/>
</dbReference>
<evidence type="ECO:0000256" key="3">
    <source>
        <dbReference type="ARBA" id="ARBA00022723"/>
    </source>
</evidence>
<dbReference type="Pfam" id="PF16188">
    <property type="entry name" value="Peptidase_M24_C"/>
    <property type="match status" value="1"/>
</dbReference>
<dbReference type="Proteomes" id="UP001168821">
    <property type="component" value="Unassembled WGS sequence"/>
</dbReference>
<dbReference type="InterPro" id="IPR036005">
    <property type="entry name" value="Creatinase/aminopeptidase-like"/>
</dbReference>
<feature type="domain" description="Creatinase N-terminal" evidence="8">
    <location>
        <begin position="7"/>
        <end position="140"/>
    </location>
</feature>
<accession>A0AA38HJS5</accession>
<dbReference type="Gene3D" id="3.40.350.10">
    <property type="entry name" value="Creatinase/prolidase N-terminal domain"/>
    <property type="match status" value="1"/>
</dbReference>
<dbReference type="Pfam" id="PF01321">
    <property type="entry name" value="Creatinase_N"/>
    <property type="match status" value="1"/>
</dbReference>
<reference evidence="10" key="1">
    <citation type="journal article" date="2023" name="G3 (Bethesda)">
        <title>Whole genome assemblies of Zophobas morio and Tenebrio molitor.</title>
        <authorList>
            <person name="Kaur S."/>
            <person name="Stinson S.A."/>
            <person name="diCenzo G.C."/>
        </authorList>
    </citation>
    <scope>NUCLEOTIDE SEQUENCE</scope>
    <source>
        <strain evidence="10">QUZm001</strain>
    </source>
</reference>
<evidence type="ECO:0000256" key="4">
    <source>
        <dbReference type="ARBA" id="ARBA00022801"/>
    </source>
</evidence>
<evidence type="ECO:0000259" key="8">
    <source>
        <dbReference type="Pfam" id="PF01321"/>
    </source>
</evidence>
<dbReference type="InterPro" id="IPR032416">
    <property type="entry name" value="Peptidase_M24_C"/>
</dbReference>
<dbReference type="InterPro" id="IPR033740">
    <property type="entry name" value="Pept_M24B"/>
</dbReference>
<dbReference type="InterPro" id="IPR029149">
    <property type="entry name" value="Creatin/AminoP/Spt16_N"/>
</dbReference>
<feature type="domain" description="Peptidase M24 C-terminal" evidence="9">
    <location>
        <begin position="492"/>
        <end position="556"/>
    </location>
</feature>